<evidence type="ECO:0000313" key="1">
    <source>
        <dbReference type="EMBL" id="CAD6448639.1"/>
    </source>
</evidence>
<protein>
    <submittedName>
        <fullName evidence="1">6f745a10-c84d-4bef-abc2-a6132094e53a-CDS</fullName>
    </submittedName>
</protein>
<reference evidence="1" key="1">
    <citation type="submission" date="2020-10" db="EMBL/GenBank/DDBJ databases">
        <authorList>
            <person name="Kusch S."/>
        </authorList>
    </citation>
    <scope>NUCLEOTIDE SEQUENCE</scope>
    <source>
        <strain evidence="1">SwB9</strain>
    </source>
</reference>
<dbReference type="EMBL" id="CAJHIA010000032">
    <property type="protein sequence ID" value="CAD6448639.1"/>
    <property type="molecule type" value="Genomic_DNA"/>
</dbReference>
<keyword evidence="2" id="KW-1185">Reference proteome</keyword>
<comment type="caution">
    <text evidence="1">The sequence shown here is derived from an EMBL/GenBank/DDBJ whole genome shotgun (WGS) entry which is preliminary data.</text>
</comment>
<proteinExistence type="predicted"/>
<dbReference type="Proteomes" id="UP000624404">
    <property type="component" value="Unassembled WGS sequence"/>
</dbReference>
<accession>A0A8H2W226</accession>
<sequence>MPQEREEERKYVEGREVDLSLFASQNEDVRRLIWHAIMAPETRGLTREFDYRLYTRYPITSQINQESRAMTQTYYPDIWDRTSGMPIIWPPMRFNVQIDSLYITNERHMIDTIRALGKNLSRIRSIAVPSRIIPSTNIVPAYSAVPLPKYLQQWQKHNEGTFPFQTLTHCIIEDLPCDMPMYMHRLSEPGYCAYIRQAVEEFFQEQNRHNPEFRIPKVIVVPQITGPSLCRDCIAEIRREGLGFLASNYDEELVHLSLTSP</sequence>
<evidence type="ECO:0000313" key="2">
    <source>
        <dbReference type="Proteomes" id="UP000624404"/>
    </source>
</evidence>
<gene>
    <name evidence="1" type="ORF">SCLTRI_LOCUS8432</name>
</gene>
<organism evidence="1 2">
    <name type="scientific">Sclerotinia trifoliorum</name>
    <dbReference type="NCBI Taxonomy" id="28548"/>
    <lineage>
        <taxon>Eukaryota</taxon>
        <taxon>Fungi</taxon>
        <taxon>Dikarya</taxon>
        <taxon>Ascomycota</taxon>
        <taxon>Pezizomycotina</taxon>
        <taxon>Leotiomycetes</taxon>
        <taxon>Helotiales</taxon>
        <taxon>Sclerotiniaceae</taxon>
        <taxon>Sclerotinia</taxon>
    </lineage>
</organism>
<dbReference type="OrthoDB" id="3541037at2759"/>
<name>A0A8H2W226_9HELO</name>
<dbReference type="AlphaFoldDB" id="A0A8H2W226"/>